<protein>
    <submittedName>
        <fullName evidence="2">C2H2-type domain-containing protein</fullName>
    </submittedName>
</protein>
<evidence type="ECO:0000313" key="1">
    <source>
        <dbReference type="Proteomes" id="UP000887576"/>
    </source>
</evidence>
<reference evidence="2" key="1">
    <citation type="submission" date="2022-11" db="UniProtKB">
        <authorList>
            <consortium name="WormBaseParasite"/>
        </authorList>
    </citation>
    <scope>IDENTIFICATION</scope>
</reference>
<evidence type="ECO:0000313" key="2">
    <source>
        <dbReference type="WBParaSite" id="JU765_v2.g11067.t1"/>
    </source>
</evidence>
<name>A0AC34PYG6_9BILA</name>
<accession>A0AC34PYG6</accession>
<sequence>MLADHMALNNADVVHQTAIYSCNICEQHDMNYNFAYGHFTEAHLVDILEEEVISESPIFFKKERTGKPKNCNFCGKIFRRSSDLERHLRVHTGERPFKCEKCSEGFKCKSHLRAHQSVHKARNVKHFECSICKKRYLSDTSLKLHFRIHNDYKPFSCDDPHCPEKFRTKKLMQSHFRREHLLESKIPKEITEDAKNQLFDLMRSSKPSKIIVPSTIIPEPQDVPLIPPIIQPTQLILSKNSAFTPVHPTQNIEQPIPIHQPTQTMILQKPPIITGQVVVRVQLRSVSVGPVHSQNLRSQTEIVIAVESLRTHAMKSSILSTMFRLGGVPMNLHLFIDPKQTLERLREAPETGFLMGITPGISDLNKIRVDGPLYFVITPDEATRGVLPQLFVECFVMQPEATLENRQHFAQSCLPLLNNYETGYNF</sequence>
<proteinExistence type="predicted"/>
<dbReference type="WBParaSite" id="JU765_v2.g11067.t1">
    <property type="protein sequence ID" value="JU765_v2.g11067.t1"/>
    <property type="gene ID" value="JU765_v2.g11067"/>
</dbReference>
<dbReference type="Proteomes" id="UP000887576">
    <property type="component" value="Unplaced"/>
</dbReference>
<organism evidence="1 2">
    <name type="scientific">Panagrolaimus sp. JU765</name>
    <dbReference type="NCBI Taxonomy" id="591449"/>
    <lineage>
        <taxon>Eukaryota</taxon>
        <taxon>Metazoa</taxon>
        <taxon>Ecdysozoa</taxon>
        <taxon>Nematoda</taxon>
        <taxon>Chromadorea</taxon>
        <taxon>Rhabditida</taxon>
        <taxon>Tylenchina</taxon>
        <taxon>Panagrolaimomorpha</taxon>
        <taxon>Panagrolaimoidea</taxon>
        <taxon>Panagrolaimidae</taxon>
        <taxon>Panagrolaimus</taxon>
    </lineage>
</organism>